<gene>
    <name evidence="2" type="ORF">LMG28688_05435</name>
</gene>
<reference evidence="2 3" key="1">
    <citation type="submission" date="2020-04" db="EMBL/GenBank/DDBJ databases">
        <authorList>
            <person name="De Canck E."/>
        </authorList>
    </citation>
    <scope>NUCLEOTIDE SEQUENCE [LARGE SCALE GENOMIC DNA]</scope>
    <source>
        <strain evidence="2 3">LMG 28688</strain>
    </source>
</reference>
<feature type="compositionally biased region" description="Polar residues" evidence="1">
    <location>
        <begin position="1"/>
        <end position="16"/>
    </location>
</feature>
<feature type="region of interest" description="Disordered" evidence="1">
    <location>
        <begin position="1"/>
        <end position="28"/>
    </location>
</feature>
<dbReference type="EMBL" id="CADIKL010000035">
    <property type="protein sequence ID" value="CAB3801760.1"/>
    <property type="molecule type" value="Genomic_DNA"/>
</dbReference>
<sequence>MNTPETAQPLEQQKMQPASAPRGRAASAPHGLKVGVSLFVRKGEQSLWENGIFQNCLFLVMLLRKIESVAEVYLVIGGGDGDLDDARRFVKDAPAPLIDMTDAATRLDLMIEMSAQLDRAWIANFRDRGGKVVSMRVGNDYVIDIERMIFNLPHALLISGAPYDEIWTLAEYETTCMPYYRSAMRAPVRIMPHLWTPLVLEKAAAALPEGQHFGYEPGRRRWRAGIFEPNICMVKTSQIPMLCCESAHRANPDALEHVWAYNTFKSKEHAGFRGFANSLDIVRHGLASFEGRYPFYQVMARDVDVVVTHQWENPQNYLYYEALHGGYPLVHNSHLIGNCGYRYHDFDCEEGGQALLHALATHDNNLDSYRRDAQAFLATLHPEYAANVHAYGAAIAALFEKEAA</sequence>
<proteinExistence type="predicted"/>
<organism evidence="2 3">
    <name type="scientific">Paraburkholderia caffeinitolerans</name>
    <dbReference type="NCBI Taxonomy" id="1723730"/>
    <lineage>
        <taxon>Bacteria</taxon>
        <taxon>Pseudomonadati</taxon>
        <taxon>Pseudomonadota</taxon>
        <taxon>Betaproteobacteria</taxon>
        <taxon>Burkholderiales</taxon>
        <taxon>Burkholderiaceae</taxon>
        <taxon>Paraburkholderia</taxon>
    </lineage>
</organism>
<dbReference type="Pfam" id="PF10933">
    <property type="entry name" value="DUF2827"/>
    <property type="match status" value="1"/>
</dbReference>
<dbReference type="AlphaFoldDB" id="A0A6J5GK80"/>
<name>A0A6J5GK80_9BURK</name>
<protein>
    <recommendedName>
        <fullName evidence="4">DUF2827 domain-containing protein</fullName>
    </recommendedName>
</protein>
<dbReference type="Proteomes" id="UP000494119">
    <property type="component" value="Unassembled WGS sequence"/>
</dbReference>
<dbReference type="InterPro" id="IPR021234">
    <property type="entry name" value="DUF2827"/>
</dbReference>
<evidence type="ECO:0000313" key="2">
    <source>
        <dbReference type="EMBL" id="CAB3801760.1"/>
    </source>
</evidence>
<evidence type="ECO:0000256" key="1">
    <source>
        <dbReference type="SAM" id="MobiDB-lite"/>
    </source>
</evidence>
<evidence type="ECO:0000313" key="3">
    <source>
        <dbReference type="Proteomes" id="UP000494119"/>
    </source>
</evidence>
<accession>A0A6J5GK80</accession>
<feature type="compositionally biased region" description="Low complexity" evidence="1">
    <location>
        <begin position="17"/>
        <end position="28"/>
    </location>
</feature>
<evidence type="ECO:0008006" key="4">
    <source>
        <dbReference type="Google" id="ProtNLM"/>
    </source>
</evidence>
<keyword evidence="3" id="KW-1185">Reference proteome</keyword>